<keyword evidence="3" id="KW-1185">Reference proteome</keyword>
<dbReference type="Proteomes" id="UP000646776">
    <property type="component" value="Unassembled WGS sequence"/>
</dbReference>
<evidence type="ECO:0000256" key="1">
    <source>
        <dbReference type="SAM" id="MobiDB-lite"/>
    </source>
</evidence>
<proteinExistence type="predicted"/>
<dbReference type="AlphaFoldDB" id="A0A918M0H5"/>
<feature type="region of interest" description="Disordered" evidence="1">
    <location>
        <begin position="1"/>
        <end position="26"/>
    </location>
</feature>
<dbReference type="EMBL" id="BMSA01000043">
    <property type="protein sequence ID" value="GGT93780.1"/>
    <property type="molecule type" value="Genomic_DNA"/>
</dbReference>
<reference evidence="2" key="1">
    <citation type="journal article" date="2014" name="Int. J. Syst. Evol. Microbiol.">
        <title>Complete genome sequence of Corynebacterium casei LMG S-19264T (=DSM 44701T), isolated from a smear-ripened cheese.</title>
        <authorList>
            <consortium name="US DOE Joint Genome Institute (JGI-PGF)"/>
            <person name="Walter F."/>
            <person name="Albersmeier A."/>
            <person name="Kalinowski J."/>
            <person name="Ruckert C."/>
        </authorList>
    </citation>
    <scope>NUCLEOTIDE SEQUENCE</scope>
    <source>
        <strain evidence="2">JCM 4125</strain>
    </source>
</reference>
<reference evidence="2" key="2">
    <citation type="submission" date="2020-09" db="EMBL/GenBank/DDBJ databases">
        <authorList>
            <person name="Sun Q."/>
            <person name="Ohkuma M."/>
        </authorList>
    </citation>
    <scope>NUCLEOTIDE SEQUENCE</scope>
    <source>
        <strain evidence="2">JCM 4125</strain>
    </source>
</reference>
<comment type="caution">
    <text evidence="2">The sequence shown here is derived from an EMBL/GenBank/DDBJ whole genome shotgun (WGS) entry which is preliminary data.</text>
</comment>
<dbReference type="RefSeq" id="WP_189717921.1">
    <property type="nucleotide sequence ID" value="NZ_BMSA01000043.1"/>
</dbReference>
<feature type="region of interest" description="Disordered" evidence="1">
    <location>
        <begin position="447"/>
        <end position="476"/>
    </location>
</feature>
<organism evidence="2 3">
    <name type="scientific">Streptomyces phaeofaciens</name>
    <dbReference type="NCBI Taxonomy" id="68254"/>
    <lineage>
        <taxon>Bacteria</taxon>
        <taxon>Bacillati</taxon>
        <taxon>Actinomycetota</taxon>
        <taxon>Actinomycetes</taxon>
        <taxon>Kitasatosporales</taxon>
        <taxon>Streptomycetaceae</taxon>
        <taxon>Streptomyces</taxon>
    </lineage>
</organism>
<name>A0A918M0H5_9ACTN</name>
<gene>
    <name evidence="2" type="ORF">GCM10010226_84540</name>
</gene>
<sequence length="476" mass="52192">MTTTEPPVTGTAPGPGSDGSPDTAGGGIERLHAFDGLFLRAEHLNRIQDHTEAHARALGEAGGPGVVEGFTVVLEDDALHVGAGLAVTADGVGLRSGRMVRLPLPTGGFREDGFWWVEAAPATWQYGEAPVQGAYCDDPCSGSGTVRRPYEVEGVRIRLVEALAEGLGGQPAKHRRNHLANWWFRVERLAADPWPYRSDALDLPRDWEPPGVAGKPAGVRLAALITHGDGTWDTDTWTARRDRGAPSAERHWQLRLGMRPWDVFMAQILQFQAQLADVTGESGVPGGELGPLVHTLLRLGDQDYLKKRTKVEMGQDLAELAEGVRAGRYGAPIRPGQGVHALRDLGIDELPPAGYLPVEYRDPAEWYEELRLWMSTYLGDRVELRYCGVTVADVARAVEEARHRDRIRLDGRARLEVPVDILVPMGPQEQPATRWVAFVRRERRRCTEEGWQPGPDTPHEDTDGSVDVALGDTTVT</sequence>
<evidence type="ECO:0000313" key="3">
    <source>
        <dbReference type="Proteomes" id="UP000646776"/>
    </source>
</evidence>
<evidence type="ECO:0000313" key="2">
    <source>
        <dbReference type="EMBL" id="GGT93780.1"/>
    </source>
</evidence>
<accession>A0A918M0H5</accession>
<protein>
    <submittedName>
        <fullName evidence="2">Uncharacterized protein</fullName>
    </submittedName>
</protein>